<reference evidence="1" key="1">
    <citation type="submission" date="2020-10" db="EMBL/GenBank/DDBJ databases">
        <authorList>
            <person name="Gilroy R."/>
        </authorList>
    </citation>
    <scope>NUCLEOTIDE SEQUENCE</scope>
    <source>
        <strain evidence="1">CHK184-20233</strain>
    </source>
</reference>
<accession>A0A9D1DT42</accession>
<sequence>MCDDKSCLTSILETILCLQNAKDDDCEVLGCDKPYLGPTPSLVCYNTRPINLYNCTTGELWSFPYTLGTVNGTSSIFRLENLEGNCCTCRVLAQNPDTSSSEPYVLTSTFFTINLDCVSAIRCLPDVFISGV</sequence>
<dbReference type="EMBL" id="DVHC01000012">
    <property type="protein sequence ID" value="HIR58605.1"/>
    <property type="molecule type" value="Genomic_DNA"/>
</dbReference>
<organism evidence="1 2">
    <name type="scientific">Candidatus Onthousia excrementipullorum</name>
    <dbReference type="NCBI Taxonomy" id="2840884"/>
    <lineage>
        <taxon>Bacteria</taxon>
        <taxon>Bacillati</taxon>
        <taxon>Bacillota</taxon>
        <taxon>Bacilli</taxon>
        <taxon>Candidatus Onthousia</taxon>
    </lineage>
</organism>
<reference evidence="1" key="2">
    <citation type="journal article" date="2021" name="PeerJ">
        <title>Extensive microbial diversity within the chicken gut microbiome revealed by metagenomics and culture.</title>
        <authorList>
            <person name="Gilroy R."/>
            <person name="Ravi A."/>
            <person name="Getino M."/>
            <person name="Pursley I."/>
            <person name="Horton D.L."/>
            <person name="Alikhan N.F."/>
            <person name="Baker D."/>
            <person name="Gharbi K."/>
            <person name="Hall N."/>
            <person name="Watson M."/>
            <person name="Adriaenssens E.M."/>
            <person name="Foster-Nyarko E."/>
            <person name="Jarju S."/>
            <person name="Secka A."/>
            <person name="Antonio M."/>
            <person name="Oren A."/>
            <person name="Chaudhuri R.R."/>
            <person name="La Ragione R."/>
            <person name="Hildebrand F."/>
            <person name="Pallen M.J."/>
        </authorList>
    </citation>
    <scope>NUCLEOTIDE SEQUENCE</scope>
    <source>
        <strain evidence="1">CHK184-20233</strain>
    </source>
</reference>
<dbReference type="AlphaFoldDB" id="A0A9D1DT42"/>
<evidence type="ECO:0000313" key="2">
    <source>
        <dbReference type="Proteomes" id="UP000824232"/>
    </source>
</evidence>
<proteinExistence type="predicted"/>
<comment type="caution">
    <text evidence="1">The sequence shown here is derived from an EMBL/GenBank/DDBJ whole genome shotgun (WGS) entry which is preliminary data.</text>
</comment>
<dbReference type="Pfam" id="PF10612">
    <property type="entry name" value="Spore-coat_CotZ"/>
    <property type="match status" value="1"/>
</dbReference>
<dbReference type="Proteomes" id="UP000824232">
    <property type="component" value="Unassembled WGS sequence"/>
</dbReference>
<protein>
    <recommendedName>
        <fullName evidence="3">Spore coat protein</fullName>
    </recommendedName>
</protein>
<dbReference type="InterPro" id="IPR019593">
    <property type="entry name" value="Spore_coat_protein_Z/Y"/>
</dbReference>
<gene>
    <name evidence="1" type="ORF">IAB38_01000</name>
</gene>
<evidence type="ECO:0008006" key="3">
    <source>
        <dbReference type="Google" id="ProtNLM"/>
    </source>
</evidence>
<evidence type="ECO:0000313" key="1">
    <source>
        <dbReference type="EMBL" id="HIR58605.1"/>
    </source>
</evidence>
<name>A0A9D1DT42_9FIRM</name>